<dbReference type="InterPro" id="IPR036249">
    <property type="entry name" value="Thioredoxin-like_sf"/>
</dbReference>
<feature type="domain" description="Disulphide bond isomerase DsbC/G N-terminal" evidence="7">
    <location>
        <begin position="41"/>
        <end position="102"/>
    </location>
</feature>
<comment type="similarity">
    <text evidence="2">Belongs to the thioredoxin family. DsbC subfamily.</text>
</comment>
<dbReference type="InterPro" id="IPR009094">
    <property type="entry name" value="DiS-bond_isomerase_DsbC/G_N_sf"/>
</dbReference>
<keyword evidence="6" id="KW-0676">Redox-active center</keyword>
<dbReference type="CDD" id="cd03020">
    <property type="entry name" value="DsbA_DsbC_DsbG"/>
    <property type="match status" value="1"/>
</dbReference>
<accession>A0A381S255</accession>
<evidence type="ECO:0000256" key="6">
    <source>
        <dbReference type="ARBA" id="ARBA00023284"/>
    </source>
</evidence>
<feature type="domain" description="Thioredoxin-like fold" evidence="8">
    <location>
        <begin position="130"/>
        <end position="248"/>
    </location>
</feature>
<dbReference type="EMBL" id="UINC01002510">
    <property type="protein sequence ID" value="SUZ97441.1"/>
    <property type="molecule type" value="Genomic_DNA"/>
</dbReference>
<evidence type="ECO:0000256" key="2">
    <source>
        <dbReference type="ARBA" id="ARBA00009813"/>
    </source>
</evidence>
<dbReference type="Pfam" id="PF10411">
    <property type="entry name" value="DsbC_N"/>
    <property type="match status" value="1"/>
</dbReference>
<dbReference type="Gene3D" id="3.40.30.10">
    <property type="entry name" value="Glutaredoxin"/>
    <property type="match status" value="1"/>
</dbReference>
<evidence type="ECO:0000256" key="4">
    <source>
        <dbReference type="ARBA" id="ARBA00022764"/>
    </source>
</evidence>
<dbReference type="SUPFAM" id="SSF54423">
    <property type="entry name" value="DsbC/DsbG N-terminal domain-like"/>
    <property type="match status" value="1"/>
</dbReference>
<dbReference type="InterPro" id="IPR033954">
    <property type="entry name" value="DiS-bond_Isoase_DsbC/G"/>
</dbReference>
<dbReference type="InterPro" id="IPR012336">
    <property type="entry name" value="Thioredoxin-like_fold"/>
</dbReference>
<keyword evidence="4" id="KW-0574">Periplasm</keyword>
<dbReference type="Pfam" id="PF13098">
    <property type="entry name" value="Thioredoxin_2"/>
    <property type="match status" value="1"/>
</dbReference>
<dbReference type="PANTHER" id="PTHR35272:SF3">
    <property type="entry name" value="THIOL:DISULFIDE INTERCHANGE PROTEIN DSBC"/>
    <property type="match status" value="1"/>
</dbReference>
<gene>
    <name evidence="9" type="ORF">METZ01_LOCUS50295</name>
</gene>
<proteinExistence type="inferred from homology"/>
<dbReference type="InterPro" id="IPR051470">
    <property type="entry name" value="Thiol:disulfide_interchange"/>
</dbReference>
<keyword evidence="5" id="KW-1015">Disulfide bond</keyword>
<evidence type="ECO:0000256" key="3">
    <source>
        <dbReference type="ARBA" id="ARBA00022729"/>
    </source>
</evidence>
<evidence type="ECO:0000256" key="5">
    <source>
        <dbReference type="ARBA" id="ARBA00023157"/>
    </source>
</evidence>
<name>A0A381S255_9ZZZZ</name>
<evidence type="ECO:0000259" key="7">
    <source>
        <dbReference type="Pfam" id="PF10411"/>
    </source>
</evidence>
<evidence type="ECO:0000259" key="8">
    <source>
        <dbReference type="Pfam" id="PF13098"/>
    </source>
</evidence>
<reference evidence="9" key="1">
    <citation type="submission" date="2018-05" db="EMBL/GenBank/DDBJ databases">
        <authorList>
            <person name="Lanie J.A."/>
            <person name="Ng W.-L."/>
            <person name="Kazmierczak K.M."/>
            <person name="Andrzejewski T.M."/>
            <person name="Davidsen T.M."/>
            <person name="Wayne K.J."/>
            <person name="Tettelin H."/>
            <person name="Glass J.I."/>
            <person name="Rusch D."/>
            <person name="Podicherti R."/>
            <person name="Tsui H.-C.T."/>
            <person name="Winkler M.E."/>
        </authorList>
    </citation>
    <scope>NUCLEOTIDE SEQUENCE</scope>
</reference>
<dbReference type="InterPro" id="IPR018950">
    <property type="entry name" value="DiS-bond_isomerase_DsbC/G_N"/>
</dbReference>
<protein>
    <recommendedName>
        <fullName evidence="10">Thiol:disulfide interchange protein</fullName>
    </recommendedName>
</protein>
<organism evidence="9">
    <name type="scientific">marine metagenome</name>
    <dbReference type="NCBI Taxonomy" id="408172"/>
    <lineage>
        <taxon>unclassified sequences</taxon>
        <taxon>metagenomes</taxon>
        <taxon>ecological metagenomes</taxon>
    </lineage>
</organism>
<dbReference type="Gene3D" id="3.10.450.70">
    <property type="entry name" value="Disulphide bond isomerase, DsbC/G, N-terminal"/>
    <property type="match status" value="1"/>
</dbReference>
<evidence type="ECO:0000256" key="1">
    <source>
        <dbReference type="ARBA" id="ARBA00004418"/>
    </source>
</evidence>
<evidence type="ECO:0000313" key="9">
    <source>
        <dbReference type="EMBL" id="SUZ97441.1"/>
    </source>
</evidence>
<comment type="subcellular location">
    <subcellularLocation>
        <location evidence="1">Periplasm</location>
    </subcellularLocation>
</comment>
<keyword evidence="3" id="KW-0732">Signal</keyword>
<dbReference type="PANTHER" id="PTHR35272">
    <property type="entry name" value="THIOL:DISULFIDE INTERCHANGE PROTEIN DSBC-RELATED"/>
    <property type="match status" value="1"/>
</dbReference>
<dbReference type="SUPFAM" id="SSF52833">
    <property type="entry name" value="Thioredoxin-like"/>
    <property type="match status" value="1"/>
</dbReference>
<evidence type="ECO:0008006" key="10">
    <source>
        <dbReference type="Google" id="ProtNLM"/>
    </source>
</evidence>
<sequence>MKRKLLYIFLLLNIHPILAGESPIAGNSETSQMHEIQENKSRLLAELFDVFPGGKDAKITESSIQGLYTVSIGSQVFYMSQNGKFILRGDIYDTESGTNLTERERISARKDFLNQLDEEEMVIFAPDDFQHTVTVFTDVDCGYCRKFHSEIDEVMEQGIRVRYLFFPRTGPDTESWEKAEKVWCSQDRQSAITRAKQGKNLKAKVCSDTPVQKHYSLGQMFMVQGTPTMVTDRGKIIIGYMPVDALKARMESDF</sequence>
<dbReference type="AlphaFoldDB" id="A0A381S255"/>
<dbReference type="GO" id="GO:0042597">
    <property type="term" value="C:periplasmic space"/>
    <property type="evidence" value="ECO:0007669"/>
    <property type="project" value="UniProtKB-SubCell"/>
</dbReference>